<sequence>MVRTSEKREENITLAIDRDKESQNALKWAVSNLLSRGQTLTLLHVKLKQPSSLPYSGSNFSKPGDDPSELFLPFRCYCARKDINCQDVVVEDVSAAKGIVDYVQQNAIETLILGSSKMTLLRRFKAADVSSTVMKKAPSFCTVYVISKGKISSLRSATSSPPHSNMPSMRHHSHAQTSNMNVERRQQTMQRTHDEIKIEIKSPFSRRGYEGVYQPSITDSDISFVSSGRPSVDQMFPSLYDDVDVPRLSVTSEYGENRLSFATTYSKQSIDLGSPYAPNSSTSFESGRQSFSLQGQDELETEMRRLKMELKHTMEMYNSACKEAISAKKAANELLKWKAEKEHKLEEVRLSKEAAMAMAEREKEKSRAAMEAAEAAQKLSDLEAEKRKHIETVDEKKRAVSSLRYRKYTIEEIEEATEDFSPSRKVGEGGYGPVYKGTLDYTKVAIKVLRPDAAQGRSQFQREVEVLTCMRHPNMVLLLGACPEYGCLVYEYMANGSLDDCLFRRGNSPILSWQLRFRIASEIATGLHFLHQMKPEPLVHRDLKPGNILLDQHFVSKISDVGLARLVPPSVADTATQYRMTSTAGTFFYIDPEYQQTGMLGTKSDIYSFGIMLLQILTAKPPMGLTHHVEKAIEKGTFAEMLDPAVPDWPFEEALAAAKLALQCAELRRKDRPDLGNIVLPELNKLRDLAEESIKFGVRQPSPIRSSGSATSIQEIISDPQLQYGSDSSSLHNSSTS</sequence>
<evidence type="ECO:0000259" key="11">
    <source>
        <dbReference type="PROSITE" id="PS50011"/>
    </source>
</evidence>
<dbReference type="Pfam" id="PF00069">
    <property type="entry name" value="Pkinase"/>
    <property type="match status" value="1"/>
</dbReference>
<dbReference type="Gene3D" id="1.10.510.10">
    <property type="entry name" value="Transferase(Phosphotransferase) domain 1"/>
    <property type="match status" value="1"/>
</dbReference>
<evidence type="ECO:0000256" key="8">
    <source>
        <dbReference type="ARBA" id="ARBA00023054"/>
    </source>
</evidence>
<dbReference type="Pfam" id="PF00582">
    <property type="entry name" value="Usp"/>
    <property type="match status" value="1"/>
</dbReference>
<dbReference type="PROSITE" id="PS00108">
    <property type="entry name" value="PROTEIN_KINASE_ST"/>
    <property type="match status" value="1"/>
</dbReference>
<evidence type="ECO:0000256" key="6">
    <source>
        <dbReference type="ARBA" id="ARBA00022786"/>
    </source>
</evidence>
<dbReference type="PANTHER" id="PTHR45647">
    <property type="entry name" value="OS02G0152300 PROTEIN"/>
    <property type="match status" value="1"/>
</dbReference>
<dbReference type="FunFam" id="3.30.200.20:FF:000162">
    <property type="entry name" value="Adenine nucleotide alpha hydrolase-like domain kinase"/>
    <property type="match status" value="1"/>
</dbReference>
<dbReference type="InterPro" id="IPR014729">
    <property type="entry name" value="Rossmann-like_a/b/a_fold"/>
</dbReference>
<evidence type="ECO:0000313" key="13">
    <source>
        <dbReference type="Proteomes" id="UP000078284"/>
    </source>
</evidence>
<comment type="catalytic activity">
    <reaction evidence="1">
        <text>S-ubiquitinyl-[E2 ubiquitin-conjugating enzyme]-L-cysteine + [acceptor protein]-L-lysine = [E2 ubiquitin-conjugating enzyme]-L-cysteine + N(6)-ubiquitinyl-[acceptor protein]-L-lysine.</text>
        <dbReference type="EC" id="2.3.2.27"/>
    </reaction>
</comment>
<evidence type="ECO:0000256" key="3">
    <source>
        <dbReference type="ARBA" id="ARBA00012483"/>
    </source>
</evidence>
<dbReference type="FunFam" id="1.10.510.10:FF:000498">
    <property type="entry name" value="U-box domain-containing protein 51"/>
    <property type="match status" value="1"/>
</dbReference>
<feature type="compositionally biased region" description="Polar residues" evidence="10">
    <location>
        <begin position="155"/>
        <end position="167"/>
    </location>
</feature>
<dbReference type="InterPro" id="IPR006016">
    <property type="entry name" value="UspA"/>
</dbReference>
<dbReference type="EMBL" id="LUHQ01000005">
    <property type="protein sequence ID" value="OAO92456.1"/>
    <property type="molecule type" value="Genomic_DNA"/>
</dbReference>
<feature type="compositionally biased region" description="Polar residues" evidence="10">
    <location>
        <begin position="703"/>
        <end position="725"/>
    </location>
</feature>
<dbReference type="InterPro" id="IPR000719">
    <property type="entry name" value="Prot_kinase_dom"/>
</dbReference>
<comment type="caution">
    <text evidence="12">The sequence shown here is derived from an EMBL/GenBank/DDBJ whole genome shotgun (WGS) entry which is preliminary data.</text>
</comment>
<evidence type="ECO:0000256" key="7">
    <source>
        <dbReference type="ARBA" id="ARBA00022840"/>
    </source>
</evidence>
<keyword evidence="5" id="KW-0547">Nucleotide-binding</keyword>
<dbReference type="InterPro" id="IPR051348">
    <property type="entry name" value="U-box_ubiquitin_ligases"/>
</dbReference>
<dbReference type="SUPFAM" id="SSF52402">
    <property type="entry name" value="Adenine nucleotide alpha hydrolases-like"/>
    <property type="match status" value="1"/>
</dbReference>
<accession>A0A178UEW9</accession>
<evidence type="ECO:0000256" key="9">
    <source>
        <dbReference type="SAM" id="Coils"/>
    </source>
</evidence>
<proteinExistence type="predicted"/>
<reference evidence="13" key="1">
    <citation type="journal article" date="2016" name="Proc. Natl. Acad. Sci. U.S.A.">
        <title>Chromosome-level assembly of Arabidopsis thaliana Ler reveals the extent of translocation and inversion polymorphisms.</title>
        <authorList>
            <person name="Zapata L."/>
            <person name="Ding J."/>
            <person name="Willing E.M."/>
            <person name="Hartwig B."/>
            <person name="Bezdan D."/>
            <person name="Jiao W.B."/>
            <person name="Patel V."/>
            <person name="Velikkakam James G."/>
            <person name="Koornneef M."/>
            <person name="Ossowski S."/>
            <person name="Schneeberger K."/>
        </authorList>
    </citation>
    <scope>NUCLEOTIDE SEQUENCE [LARGE SCALE GENOMIC DNA]</scope>
    <source>
        <strain evidence="13">cv. Landsberg erecta</strain>
    </source>
</reference>
<name>A0A178UEW9_ARATH</name>
<dbReference type="CDD" id="cd01989">
    <property type="entry name" value="USP_STK_Ubox_N"/>
    <property type="match status" value="1"/>
</dbReference>
<evidence type="ECO:0000256" key="5">
    <source>
        <dbReference type="ARBA" id="ARBA00022741"/>
    </source>
</evidence>
<organism evidence="12 13">
    <name type="scientific">Arabidopsis thaliana</name>
    <name type="common">Mouse-ear cress</name>
    <dbReference type="NCBI Taxonomy" id="3702"/>
    <lineage>
        <taxon>Eukaryota</taxon>
        <taxon>Viridiplantae</taxon>
        <taxon>Streptophyta</taxon>
        <taxon>Embryophyta</taxon>
        <taxon>Tracheophyta</taxon>
        <taxon>Spermatophyta</taxon>
        <taxon>Magnoliopsida</taxon>
        <taxon>eudicotyledons</taxon>
        <taxon>Gunneridae</taxon>
        <taxon>Pentapetalae</taxon>
        <taxon>rosids</taxon>
        <taxon>malvids</taxon>
        <taxon>Brassicales</taxon>
        <taxon>Brassicaceae</taxon>
        <taxon>Camelineae</taxon>
        <taxon>Arabidopsis</taxon>
    </lineage>
</organism>
<evidence type="ECO:0000256" key="2">
    <source>
        <dbReference type="ARBA" id="ARBA00004906"/>
    </source>
</evidence>
<dbReference type="GO" id="GO:0005524">
    <property type="term" value="F:ATP binding"/>
    <property type="evidence" value="ECO:0007669"/>
    <property type="project" value="UniProtKB-KW"/>
</dbReference>
<feature type="region of interest" description="Disordered" evidence="10">
    <location>
        <begin position="700"/>
        <end position="737"/>
    </location>
</feature>
<dbReference type="PROSITE" id="PS50011">
    <property type="entry name" value="PROTEIN_KINASE_DOM"/>
    <property type="match status" value="1"/>
</dbReference>
<dbReference type="AlphaFoldDB" id="A0A178UEW9"/>
<feature type="coiled-coil region" evidence="9">
    <location>
        <begin position="296"/>
        <end position="399"/>
    </location>
</feature>
<dbReference type="Gene3D" id="3.40.50.620">
    <property type="entry name" value="HUPs"/>
    <property type="match status" value="1"/>
</dbReference>
<dbReference type="SUPFAM" id="SSF56112">
    <property type="entry name" value="Protein kinase-like (PK-like)"/>
    <property type="match status" value="1"/>
</dbReference>
<dbReference type="InterPro" id="IPR008271">
    <property type="entry name" value="Ser/Thr_kinase_AS"/>
</dbReference>
<dbReference type="ExpressionAtlas" id="A0A178UEW9">
    <property type="expression patterns" value="baseline and differential"/>
</dbReference>
<evidence type="ECO:0000256" key="1">
    <source>
        <dbReference type="ARBA" id="ARBA00000900"/>
    </source>
</evidence>
<dbReference type="InterPro" id="IPR011009">
    <property type="entry name" value="Kinase-like_dom_sf"/>
</dbReference>
<evidence type="ECO:0000256" key="4">
    <source>
        <dbReference type="ARBA" id="ARBA00022679"/>
    </source>
</evidence>
<dbReference type="EC" id="2.3.2.27" evidence="3"/>
<comment type="pathway">
    <text evidence="2">Protein modification; protein ubiquitination.</text>
</comment>
<keyword evidence="8 9" id="KW-0175">Coiled coil</keyword>
<evidence type="ECO:0000313" key="12">
    <source>
        <dbReference type="EMBL" id="OAO92456.1"/>
    </source>
</evidence>
<feature type="region of interest" description="Disordered" evidence="10">
    <location>
        <begin position="155"/>
        <end position="180"/>
    </location>
</feature>
<dbReference type="PANTHER" id="PTHR45647:SF31">
    <property type="entry name" value="KINASE WITH ADENINE NUCLEOTIDE ALPHA HYDROLASES-LIKE DOMAIN-CONTAINING PROTEIN"/>
    <property type="match status" value="1"/>
</dbReference>
<dbReference type="SMART" id="SM00220">
    <property type="entry name" value="S_TKc"/>
    <property type="match status" value="1"/>
</dbReference>
<dbReference type="GO" id="GO:0061630">
    <property type="term" value="F:ubiquitin protein ligase activity"/>
    <property type="evidence" value="ECO:0007669"/>
    <property type="project" value="UniProtKB-EC"/>
</dbReference>
<dbReference type="GO" id="GO:0004672">
    <property type="term" value="F:protein kinase activity"/>
    <property type="evidence" value="ECO:0007669"/>
    <property type="project" value="InterPro"/>
</dbReference>
<feature type="compositionally biased region" description="Low complexity" evidence="10">
    <location>
        <begin position="726"/>
        <end position="737"/>
    </location>
</feature>
<feature type="domain" description="Protein kinase" evidence="11">
    <location>
        <begin position="420"/>
        <end position="683"/>
    </location>
</feature>
<dbReference type="Proteomes" id="UP000078284">
    <property type="component" value="Chromosome 5"/>
</dbReference>
<gene>
    <name evidence="12" type="ordered locus">AXX17_At5g32480</name>
</gene>
<protein>
    <recommendedName>
        <fullName evidence="3">RING-type E3 ubiquitin transferase</fullName>
        <ecNumber evidence="3">2.3.2.27</ecNumber>
    </recommendedName>
</protein>
<keyword evidence="4" id="KW-0808">Transferase</keyword>
<dbReference type="Gene3D" id="3.30.200.20">
    <property type="entry name" value="Phosphorylase Kinase, domain 1"/>
    <property type="match status" value="1"/>
</dbReference>
<evidence type="ECO:0000256" key="10">
    <source>
        <dbReference type="SAM" id="MobiDB-lite"/>
    </source>
</evidence>
<keyword evidence="7" id="KW-0067">ATP-binding</keyword>
<keyword evidence="6" id="KW-0833">Ubl conjugation pathway</keyword>